<reference evidence="1 2" key="1">
    <citation type="submission" date="2021-03" db="EMBL/GenBank/DDBJ databases">
        <title>Five novel Rahnella species.</title>
        <authorList>
            <person name="Brady C."/>
            <person name="Asselin J."/>
            <person name="Beer S."/>
            <person name="Bruberg M.B."/>
            <person name="Crampton B."/>
            <person name="Venter S."/>
            <person name="Arnold D."/>
            <person name="Denman S."/>
        </authorList>
    </citation>
    <scope>NUCLEOTIDE SEQUENCE [LARGE SCALE GENOMIC DNA]</scope>
    <source>
        <strain evidence="1 2">FRB 231</strain>
    </source>
</reference>
<proteinExistence type="predicted"/>
<dbReference type="RefSeq" id="WP_217147805.1">
    <property type="nucleotide sequence ID" value="NZ_JAFMOY010000100.1"/>
</dbReference>
<sequence length="135" mass="15452">MFKSTFGFMINDNIQIDIHHRRIIKLHMDESRKPYALNVSVIAVKDVNMILLAYLLENGSESPVKRDDILKDVWDNRNLKSSSQILWAALKALKKDLMLVGLNPDFITSERGALYRVNAHNIQGLYVDANQKLVS</sequence>
<evidence type="ECO:0008006" key="3">
    <source>
        <dbReference type="Google" id="ProtNLM"/>
    </source>
</evidence>
<organism evidence="1 2">
    <name type="scientific">Rahnella ecdela</name>
    <dbReference type="NCBI Taxonomy" id="2816250"/>
    <lineage>
        <taxon>Bacteria</taxon>
        <taxon>Pseudomonadati</taxon>
        <taxon>Pseudomonadota</taxon>
        <taxon>Gammaproteobacteria</taxon>
        <taxon>Enterobacterales</taxon>
        <taxon>Yersiniaceae</taxon>
        <taxon>Rahnella</taxon>
    </lineage>
</organism>
<name>A0ABS6LA51_9GAMM</name>
<keyword evidence="2" id="KW-1185">Reference proteome</keyword>
<comment type="caution">
    <text evidence="1">The sequence shown here is derived from an EMBL/GenBank/DDBJ whole genome shotgun (WGS) entry which is preliminary data.</text>
</comment>
<evidence type="ECO:0000313" key="1">
    <source>
        <dbReference type="EMBL" id="MBU9843813.1"/>
    </source>
</evidence>
<accession>A0ABS6LA51</accession>
<dbReference type="Proteomes" id="UP000739284">
    <property type="component" value="Unassembled WGS sequence"/>
</dbReference>
<gene>
    <name evidence="1" type="ORF">J1784_02055</name>
</gene>
<dbReference type="EMBL" id="JAFMOY010000100">
    <property type="protein sequence ID" value="MBU9843813.1"/>
    <property type="molecule type" value="Genomic_DNA"/>
</dbReference>
<evidence type="ECO:0000313" key="2">
    <source>
        <dbReference type="Proteomes" id="UP000739284"/>
    </source>
</evidence>
<protein>
    <recommendedName>
        <fullName evidence="3">Transcriptional regulator</fullName>
    </recommendedName>
</protein>